<evidence type="ECO:0000256" key="7">
    <source>
        <dbReference type="ARBA" id="ARBA00023294"/>
    </source>
</evidence>
<evidence type="ECO:0000256" key="8">
    <source>
        <dbReference type="SAM" id="MobiDB-lite"/>
    </source>
</evidence>
<feature type="compositionally biased region" description="Low complexity" evidence="8">
    <location>
        <begin position="316"/>
        <end position="334"/>
    </location>
</feature>
<keyword evidence="4" id="KW-0813">Transport</keyword>
<dbReference type="GO" id="GO:0009734">
    <property type="term" value="P:auxin-activated signaling pathway"/>
    <property type="evidence" value="ECO:0007669"/>
    <property type="project" value="UniProtKB-KW"/>
</dbReference>
<organism evidence="9 10">
    <name type="scientific">Nepenthes gracilis</name>
    <name type="common">Slender pitcher plant</name>
    <dbReference type="NCBI Taxonomy" id="150966"/>
    <lineage>
        <taxon>Eukaryota</taxon>
        <taxon>Viridiplantae</taxon>
        <taxon>Streptophyta</taxon>
        <taxon>Embryophyta</taxon>
        <taxon>Tracheophyta</taxon>
        <taxon>Spermatophyta</taxon>
        <taxon>Magnoliopsida</taxon>
        <taxon>eudicotyledons</taxon>
        <taxon>Gunneridae</taxon>
        <taxon>Pentapetalae</taxon>
        <taxon>Caryophyllales</taxon>
        <taxon>Nepenthaceae</taxon>
        <taxon>Nepenthes</taxon>
    </lineage>
</organism>
<dbReference type="InterPro" id="IPR039621">
    <property type="entry name" value="BG1-like"/>
</dbReference>
<evidence type="ECO:0008006" key="11">
    <source>
        <dbReference type="Google" id="ProtNLM"/>
    </source>
</evidence>
<sequence>MRSAAFDSVPADNSTPSLFLKTLNYPLLCPLCTLFSSLAHEHTHPTSFPLCFLSITYTSPPMKSLNCPVTCTTKMSKFDNTTLKRRTMTPSFSSILLDAINRSIDLDESPTPQEDNNNYSYGNSFFLRDSDKQSSRGRSDSVVTATAFSFEEETVNLRRAIMINNWMERQQQEDADEKVRAVREKSVPERKVPCSRSSVLFNSTASSYSDSSSGGKSSYTGTDFSCFTRQIKPAKVRTSMAPRSEDRLRFEHTPTKLEGRFTKTKLRALKIYSDLKRVKQPNSPVSRIASFLNSIFNAKKPNTTVSEMRSKRKSKSSSSACSSGSSFSQSCLSKTPASRGKSNNEAKRSVRFYPVSVIVDEDSRPCGHKCLHEAHSRLIPSINATKSTKMASNYDNKPLFSYPPDASKYNIEVERNIVRSACQKTTERVEKFPDADSDEEMDDDAASYASSDLFELENLSSIGVGRYDNELPVYGTTSLERNHAIANGF</sequence>
<evidence type="ECO:0000313" key="9">
    <source>
        <dbReference type="EMBL" id="GMH23337.1"/>
    </source>
</evidence>
<comment type="function">
    <text evidence="1">Involved in auxin transport. Regulator of the auxin signaling pathway.</text>
</comment>
<keyword evidence="7" id="KW-0927">Auxin signaling pathway</keyword>
<dbReference type="EMBL" id="BSYO01000026">
    <property type="protein sequence ID" value="GMH23337.1"/>
    <property type="molecule type" value="Genomic_DNA"/>
</dbReference>
<dbReference type="GO" id="GO:0005886">
    <property type="term" value="C:plasma membrane"/>
    <property type="evidence" value="ECO:0007669"/>
    <property type="project" value="UniProtKB-SubCell"/>
</dbReference>
<keyword evidence="5" id="KW-1003">Cell membrane</keyword>
<reference evidence="9" key="1">
    <citation type="submission" date="2023-05" db="EMBL/GenBank/DDBJ databases">
        <title>Nepenthes gracilis genome sequencing.</title>
        <authorList>
            <person name="Fukushima K."/>
        </authorList>
    </citation>
    <scope>NUCLEOTIDE SEQUENCE</scope>
    <source>
        <strain evidence="9">SING2019-196</strain>
    </source>
</reference>
<evidence type="ECO:0000256" key="3">
    <source>
        <dbReference type="ARBA" id="ARBA00010067"/>
    </source>
</evidence>
<feature type="region of interest" description="Disordered" evidence="8">
    <location>
        <begin position="303"/>
        <end position="345"/>
    </location>
</feature>
<evidence type="ECO:0000256" key="5">
    <source>
        <dbReference type="ARBA" id="ARBA00022475"/>
    </source>
</evidence>
<comment type="subcellular location">
    <subcellularLocation>
        <location evidence="2">Cell membrane</location>
    </subcellularLocation>
</comment>
<evidence type="ECO:0000256" key="1">
    <source>
        <dbReference type="ARBA" id="ARBA00002281"/>
    </source>
</evidence>
<evidence type="ECO:0000313" key="10">
    <source>
        <dbReference type="Proteomes" id="UP001279734"/>
    </source>
</evidence>
<evidence type="ECO:0000256" key="4">
    <source>
        <dbReference type="ARBA" id="ARBA00022448"/>
    </source>
</evidence>
<comment type="similarity">
    <text evidence="3">Belongs to the BIG GRAIN 1 (BG1) plant protein family.</text>
</comment>
<proteinExistence type="inferred from homology"/>
<gene>
    <name evidence="9" type="ORF">Nepgr_025180</name>
</gene>
<evidence type="ECO:0000256" key="6">
    <source>
        <dbReference type="ARBA" id="ARBA00023136"/>
    </source>
</evidence>
<name>A0AAD3XZA7_NEPGR</name>
<accession>A0AAD3XZA7</accession>
<dbReference type="PANTHER" id="PTHR33541">
    <property type="entry name" value="PROTEIN BIG GRAIN 1-LIKE A-RELATED"/>
    <property type="match status" value="1"/>
</dbReference>
<dbReference type="PANTHER" id="PTHR33541:SF28">
    <property type="entry name" value="PROTEIN BIG GRAIN 1-LIKE A"/>
    <property type="match status" value="1"/>
</dbReference>
<evidence type="ECO:0000256" key="2">
    <source>
        <dbReference type="ARBA" id="ARBA00004236"/>
    </source>
</evidence>
<keyword evidence="10" id="KW-1185">Reference proteome</keyword>
<dbReference type="AlphaFoldDB" id="A0AAD3XZA7"/>
<protein>
    <recommendedName>
        <fullName evidence="11">Protein BIG GRAIN 1-like B</fullName>
    </recommendedName>
</protein>
<keyword evidence="6" id="KW-0472">Membrane</keyword>
<dbReference type="Proteomes" id="UP001279734">
    <property type="component" value="Unassembled WGS sequence"/>
</dbReference>
<comment type="caution">
    <text evidence="9">The sequence shown here is derived from an EMBL/GenBank/DDBJ whole genome shotgun (WGS) entry which is preliminary data.</text>
</comment>